<keyword evidence="3" id="KW-1185">Reference proteome</keyword>
<accession>A0ABR3DFQ1</accession>
<dbReference type="Proteomes" id="UP001451303">
    <property type="component" value="Unassembled WGS sequence"/>
</dbReference>
<proteinExistence type="predicted"/>
<sequence length="398" mass="44871">MGKCVLNGAQSPPAKLPICCGPLSSSPSPISSTVTLRKHSSDYDRATITGHLFPPRYFRLYHPKDHAAVLLLIVIFVDAIPGNAWLWAHSLYQDDVALSYNGTANIHITSKILPPFTLTSTTINRPIITAYREHLASTAVQFPSTVCDKCSVDTLGFGWPESMDQPMFSSYQDFLGNSVFPLPVKPSFYNGRLELFAKLGQSLYGTNYGATRATSWWHYDEDTFGISNQNHIAAAYTHKPNYQVDGSRAQDHPCNFEFLTPMDNILNIYRQLANRVSVIAAVHTNDTQYVPFIGERAERQWLANKERAQLYFHAAMIAHIVGILLVVFMHWGFWKLDRGYSMSPLELMNAVAHSSDESARSLLYILREAEDNASASRLKEFAHEWDVRAEEYELAEQQ</sequence>
<feature type="transmembrane region" description="Helical" evidence="1">
    <location>
        <begin position="310"/>
        <end position="333"/>
    </location>
</feature>
<keyword evidence="1" id="KW-0812">Transmembrane</keyword>
<dbReference type="PANTHER" id="PTHR37576">
    <property type="entry name" value="DEFECT AT LOW TEMPERATURE PROTEIN 1"/>
    <property type="match status" value="1"/>
</dbReference>
<reference evidence="2 3" key="1">
    <citation type="submission" date="2023-09" db="EMBL/GenBank/DDBJ databases">
        <title>Multi-omics analysis of a traditional fermented food reveals byproduct-associated fungal strains for waste-to-food upcycling.</title>
        <authorList>
            <consortium name="Lawrence Berkeley National Laboratory"/>
            <person name="Rekdal V.M."/>
            <person name="Villalobos-Escobedo J.M."/>
            <person name="Rodriguez-Valeron N."/>
            <person name="Garcia M.O."/>
            <person name="Vasquez D.P."/>
            <person name="Damayanti I."/>
            <person name="Sorensen P.M."/>
            <person name="Baidoo E.E."/>
            <person name="De Carvalho A.C."/>
            <person name="Riley R."/>
            <person name="Lipzen A."/>
            <person name="He G."/>
            <person name="Yan M."/>
            <person name="Haridas S."/>
            <person name="Daum C."/>
            <person name="Yoshinaga Y."/>
            <person name="Ng V."/>
            <person name="Grigoriev I.V."/>
            <person name="Munk R."/>
            <person name="Nuraida L."/>
            <person name="Wijaya C.H."/>
            <person name="Morales P.-C."/>
            <person name="Keasling J.D."/>
        </authorList>
    </citation>
    <scope>NUCLEOTIDE SEQUENCE [LARGE SCALE GENOMIC DNA]</scope>
    <source>
        <strain evidence="2 3">FGSC 2613</strain>
    </source>
</reference>
<protein>
    <submittedName>
        <fullName evidence="2">Uncharacterized protein</fullName>
    </submittedName>
</protein>
<evidence type="ECO:0000313" key="2">
    <source>
        <dbReference type="EMBL" id="KAL0471207.1"/>
    </source>
</evidence>
<evidence type="ECO:0000313" key="3">
    <source>
        <dbReference type="Proteomes" id="UP001451303"/>
    </source>
</evidence>
<organism evidence="2 3">
    <name type="scientific">Neurospora intermedia</name>
    <dbReference type="NCBI Taxonomy" id="5142"/>
    <lineage>
        <taxon>Eukaryota</taxon>
        <taxon>Fungi</taxon>
        <taxon>Dikarya</taxon>
        <taxon>Ascomycota</taxon>
        <taxon>Pezizomycotina</taxon>
        <taxon>Sordariomycetes</taxon>
        <taxon>Sordariomycetidae</taxon>
        <taxon>Sordariales</taxon>
        <taxon>Sordariaceae</taxon>
        <taxon>Neurospora</taxon>
    </lineage>
</organism>
<keyword evidence="1" id="KW-0472">Membrane</keyword>
<comment type="caution">
    <text evidence="2">The sequence shown here is derived from an EMBL/GenBank/DDBJ whole genome shotgun (WGS) entry which is preliminary data.</text>
</comment>
<dbReference type="PANTHER" id="PTHR37576:SF2">
    <property type="entry name" value="DEFECT AT LOW TEMPERATURE PROTEIN 1"/>
    <property type="match status" value="1"/>
</dbReference>
<gene>
    <name evidence="2" type="ORF">QR685DRAFT_554030</name>
</gene>
<evidence type="ECO:0000256" key="1">
    <source>
        <dbReference type="SAM" id="Phobius"/>
    </source>
</evidence>
<dbReference type="EMBL" id="JAVLET010000004">
    <property type="protein sequence ID" value="KAL0471207.1"/>
    <property type="molecule type" value="Genomic_DNA"/>
</dbReference>
<feature type="transmembrane region" description="Helical" evidence="1">
    <location>
        <begin position="67"/>
        <end position="88"/>
    </location>
</feature>
<keyword evidence="1" id="KW-1133">Transmembrane helix</keyword>
<name>A0ABR3DFQ1_NEUIN</name>